<evidence type="ECO:0000256" key="2">
    <source>
        <dbReference type="SAM" id="Phobius"/>
    </source>
</evidence>
<keyword evidence="5" id="KW-1185">Reference proteome</keyword>
<feature type="transmembrane region" description="Helical" evidence="2">
    <location>
        <begin position="15"/>
        <end position="35"/>
    </location>
</feature>
<reference evidence="4 5" key="1">
    <citation type="submission" date="2014-04" db="EMBL/GenBank/DDBJ databases">
        <authorList>
            <consortium name="DOE Joint Genome Institute"/>
            <person name="Kuo A."/>
            <person name="Gay G."/>
            <person name="Dore J."/>
            <person name="Kohler A."/>
            <person name="Nagy L.G."/>
            <person name="Floudas D."/>
            <person name="Copeland A."/>
            <person name="Barry K.W."/>
            <person name="Cichocki N."/>
            <person name="Veneault-Fourrey C."/>
            <person name="LaButti K."/>
            <person name="Lindquist E.A."/>
            <person name="Lipzen A."/>
            <person name="Lundell T."/>
            <person name="Morin E."/>
            <person name="Murat C."/>
            <person name="Sun H."/>
            <person name="Tunlid A."/>
            <person name="Henrissat B."/>
            <person name="Grigoriev I.V."/>
            <person name="Hibbett D.S."/>
            <person name="Martin F."/>
            <person name="Nordberg H.P."/>
            <person name="Cantor M.N."/>
            <person name="Hua S.X."/>
        </authorList>
    </citation>
    <scope>NUCLEOTIDE SEQUENCE [LARGE SCALE GENOMIC DNA]</scope>
    <source>
        <strain evidence="5">h7</strain>
    </source>
</reference>
<accession>A0A0C2XI66</accession>
<dbReference type="Pfam" id="PF20152">
    <property type="entry name" value="DUF6534"/>
    <property type="match status" value="1"/>
</dbReference>
<protein>
    <recommendedName>
        <fullName evidence="3">DUF6534 domain-containing protein</fullName>
    </recommendedName>
</protein>
<dbReference type="AlphaFoldDB" id="A0A0C2XI66"/>
<dbReference type="STRING" id="686832.A0A0C2XI66"/>
<proteinExistence type="predicted"/>
<evidence type="ECO:0000313" key="4">
    <source>
        <dbReference type="EMBL" id="KIM37533.1"/>
    </source>
</evidence>
<feature type="transmembrane region" description="Helical" evidence="2">
    <location>
        <begin position="47"/>
        <end position="67"/>
    </location>
</feature>
<dbReference type="Proteomes" id="UP000053424">
    <property type="component" value="Unassembled WGS sequence"/>
</dbReference>
<keyword evidence="2" id="KW-0472">Membrane</keyword>
<organism evidence="4 5">
    <name type="scientific">Hebeloma cylindrosporum</name>
    <dbReference type="NCBI Taxonomy" id="76867"/>
    <lineage>
        <taxon>Eukaryota</taxon>
        <taxon>Fungi</taxon>
        <taxon>Dikarya</taxon>
        <taxon>Basidiomycota</taxon>
        <taxon>Agaricomycotina</taxon>
        <taxon>Agaricomycetes</taxon>
        <taxon>Agaricomycetidae</taxon>
        <taxon>Agaricales</taxon>
        <taxon>Agaricineae</taxon>
        <taxon>Hymenogastraceae</taxon>
        <taxon>Hebeloma</taxon>
    </lineage>
</organism>
<dbReference type="HOGENOM" id="CLU_046025_0_1_1"/>
<sequence>MPAPTIENTFGALEIGSSIAVFLFGIVTLQAFLYFTRFGKDHIQIKALVGTVWCLELGHTISLAYEVYRTTISLYGRPEAATKVPSFGALTILGGLITMLVQSFFSYRIWKLFPHPWRYLGMLCTTLAAIRGIMSVYAGIMGILSPSLVEYQVRFQTFIGAILLIGAGIDLTIAVSMVYVLLEMPQMGVTRSRVTRIVDRGLAYTIRTGIVTSIGAISVVALYHAMSGTLVYLAIYACIAKLYSNSLLSTLNSRGNLDNMYSKATSVELPRQNRPNVLYPKPPPMLGGAAANEMKKESGYKVDESKSSYQVPLPTSSV</sequence>
<feature type="transmembrane region" description="Helical" evidence="2">
    <location>
        <begin position="119"/>
        <end position="138"/>
    </location>
</feature>
<evidence type="ECO:0000256" key="1">
    <source>
        <dbReference type="SAM" id="MobiDB-lite"/>
    </source>
</evidence>
<feature type="transmembrane region" description="Helical" evidence="2">
    <location>
        <begin position="158"/>
        <end position="182"/>
    </location>
</feature>
<evidence type="ECO:0000313" key="5">
    <source>
        <dbReference type="Proteomes" id="UP000053424"/>
    </source>
</evidence>
<feature type="compositionally biased region" description="Polar residues" evidence="1">
    <location>
        <begin position="307"/>
        <end position="318"/>
    </location>
</feature>
<feature type="transmembrane region" description="Helical" evidence="2">
    <location>
        <begin position="202"/>
        <end position="224"/>
    </location>
</feature>
<dbReference type="PANTHER" id="PTHR40465">
    <property type="entry name" value="CHROMOSOME 1, WHOLE GENOME SHOTGUN SEQUENCE"/>
    <property type="match status" value="1"/>
</dbReference>
<gene>
    <name evidence="4" type="ORF">M413DRAFT_30747</name>
</gene>
<feature type="compositionally biased region" description="Basic and acidic residues" evidence="1">
    <location>
        <begin position="293"/>
        <end position="306"/>
    </location>
</feature>
<keyword evidence="2" id="KW-1133">Transmembrane helix</keyword>
<feature type="region of interest" description="Disordered" evidence="1">
    <location>
        <begin position="273"/>
        <end position="318"/>
    </location>
</feature>
<dbReference type="EMBL" id="KN831796">
    <property type="protein sequence ID" value="KIM37533.1"/>
    <property type="molecule type" value="Genomic_DNA"/>
</dbReference>
<name>A0A0C2XI66_HEBCY</name>
<keyword evidence="2" id="KW-0812">Transmembrane</keyword>
<feature type="domain" description="DUF6534" evidence="3">
    <location>
        <begin position="167"/>
        <end position="255"/>
    </location>
</feature>
<dbReference type="InterPro" id="IPR045339">
    <property type="entry name" value="DUF6534"/>
</dbReference>
<dbReference type="OrthoDB" id="2868589at2759"/>
<feature type="transmembrane region" description="Helical" evidence="2">
    <location>
        <begin position="230"/>
        <end position="251"/>
    </location>
</feature>
<feature type="transmembrane region" description="Helical" evidence="2">
    <location>
        <begin position="87"/>
        <end position="107"/>
    </location>
</feature>
<reference evidence="5" key="2">
    <citation type="submission" date="2015-01" db="EMBL/GenBank/DDBJ databases">
        <title>Evolutionary Origins and Diversification of the Mycorrhizal Mutualists.</title>
        <authorList>
            <consortium name="DOE Joint Genome Institute"/>
            <consortium name="Mycorrhizal Genomics Consortium"/>
            <person name="Kohler A."/>
            <person name="Kuo A."/>
            <person name="Nagy L.G."/>
            <person name="Floudas D."/>
            <person name="Copeland A."/>
            <person name="Barry K.W."/>
            <person name="Cichocki N."/>
            <person name="Veneault-Fourrey C."/>
            <person name="LaButti K."/>
            <person name="Lindquist E.A."/>
            <person name="Lipzen A."/>
            <person name="Lundell T."/>
            <person name="Morin E."/>
            <person name="Murat C."/>
            <person name="Riley R."/>
            <person name="Ohm R."/>
            <person name="Sun H."/>
            <person name="Tunlid A."/>
            <person name="Henrissat B."/>
            <person name="Grigoriev I.V."/>
            <person name="Hibbett D.S."/>
            <person name="Martin F."/>
        </authorList>
    </citation>
    <scope>NUCLEOTIDE SEQUENCE [LARGE SCALE GENOMIC DNA]</scope>
    <source>
        <strain evidence="5">h7</strain>
    </source>
</reference>
<dbReference type="PANTHER" id="PTHR40465:SF1">
    <property type="entry name" value="DUF6534 DOMAIN-CONTAINING PROTEIN"/>
    <property type="match status" value="1"/>
</dbReference>
<evidence type="ECO:0000259" key="3">
    <source>
        <dbReference type="Pfam" id="PF20152"/>
    </source>
</evidence>